<comment type="caution">
    <text evidence="9">The sequence shown here is derived from an EMBL/GenBank/DDBJ whole genome shotgun (WGS) entry which is preliminary data.</text>
</comment>
<keyword evidence="3" id="KW-0677">Repeat</keyword>
<evidence type="ECO:0000256" key="5">
    <source>
        <dbReference type="ARBA" id="ARBA00023125"/>
    </source>
</evidence>
<keyword evidence="4 7" id="KW-0805">Transcription regulation</keyword>
<dbReference type="CDD" id="cd16320">
    <property type="entry name" value="MraZ_N"/>
    <property type="match status" value="1"/>
</dbReference>
<evidence type="ECO:0000256" key="2">
    <source>
        <dbReference type="ARBA" id="ARBA00022490"/>
    </source>
</evidence>
<evidence type="ECO:0000256" key="4">
    <source>
        <dbReference type="ARBA" id="ARBA00023015"/>
    </source>
</evidence>
<comment type="subunit">
    <text evidence="7">Forms oligomers.</text>
</comment>
<dbReference type="EMBL" id="BAFN01000001">
    <property type="protein sequence ID" value="GAN34949.1"/>
    <property type="molecule type" value="Genomic_DNA"/>
</dbReference>
<dbReference type="CDD" id="cd16321">
    <property type="entry name" value="MraZ_C"/>
    <property type="match status" value="1"/>
</dbReference>
<dbReference type="PANTHER" id="PTHR34701">
    <property type="entry name" value="TRANSCRIPTIONAL REGULATOR MRAZ"/>
    <property type="match status" value="1"/>
</dbReference>
<feature type="domain" description="SpoVT-AbrB" evidence="8">
    <location>
        <begin position="5"/>
        <end position="52"/>
    </location>
</feature>
<keyword evidence="6 7" id="KW-0804">Transcription</keyword>
<dbReference type="Proteomes" id="UP000032309">
    <property type="component" value="Unassembled WGS sequence"/>
</dbReference>
<dbReference type="RefSeq" id="WP_052564900.1">
    <property type="nucleotide sequence ID" value="NZ_BAFN01000001.1"/>
</dbReference>
<sequence>MFTGEYHHTIDDKNRLAIPAPLRDCIDMEKEGKGFFITRGLDTCLFMYTPKVWQSVVFRIEQLSFTNKKARQFQRLFFSKAQKIPDCDQQGRILIPQYLKDIAKIQKNVVIVGVSSRIEIWDEKAWKDFESEHNKGFEEIAEDLFQLGFPSTEIGQIQPPPL</sequence>
<keyword evidence="10" id="KW-1185">Reference proteome</keyword>
<dbReference type="PROSITE" id="PS51740">
    <property type="entry name" value="SPOVT_ABRB"/>
    <property type="match status" value="1"/>
</dbReference>
<name>A0ABQ0K2F7_9BACT</name>
<dbReference type="InterPro" id="IPR035644">
    <property type="entry name" value="MraZ_C"/>
</dbReference>
<dbReference type="SUPFAM" id="SSF89447">
    <property type="entry name" value="AbrB/MazE/MraZ-like"/>
    <property type="match status" value="1"/>
</dbReference>
<dbReference type="NCBIfam" id="TIGR00242">
    <property type="entry name" value="division/cell wall cluster transcriptional repressor MraZ"/>
    <property type="match status" value="1"/>
</dbReference>
<organism evidence="9 10">
    <name type="scientific">Candidatus Brocadia sinica JPN1</name>
    <dbReference type="NCBI Taxonomy" id="1197129"/>
    <lineage>
        <taxon>Bacteria</taxon>
        <taxon>Pseudomonadati</taxon>
        <taxon>Planctomycetota</taxon>
        <taxon>Candidatus Brocadiia</taxon>
        <taxon>Candidatus Brocadiales</taxon>
        <taxon>Candidatus Brocadiaceae</taxon>
        <taxon>Candidatus Brocadia</taxon>
    </lineage>
</organism>
<evidence type="ECO:0000256" key="7">
    <source>
        <dbReference type="HAMAP-Rule" id="MF_01008"/>
    </source>
</evidence>
<keyword evidence="2 7" id="KW-0963">Cytoplasm</keyword>
<dbReference type="PANTHER" id="PTHR34701:SF1">
    <property type="entry name" value="TRANSCRIPTIONAL REGULATOR MRAZ"/>
    <property type="match status" value="1"/>
</dbReference>
<dbReference type="InterPro" id="IPR038619">
    <property type="entry name" value="MraZ_sf"/>
</dbReference>
<evidence type="ECO:0000313" key="9">
    <source>
        <dbReference type="EMBL" id="GAN34949.1"/>
    </source>
</evidence>
<dbReference type="Gene3D" id="3.40.1550.20">
    <property type="entry name" value="Transcriptional regulator MraZ domain"/>
    <property type="match status" value="1"/>
</dbReference>
<evidence type="ECO:0000256" key="6">
    <source>
        <dbReference type="ARBA" id="ARBA00023163"/>
    </source>
</evidence>
<dbReference type="InterPro" id="IPR037914">
    <property type="entry name" value="SpoVT-AbrB_sf"/>
</dbReference>
<evidence type="ECO:0000259" key="8">
    <source>
        <dbReference type="PROSITE" id="PS51740"/>
    </source>
</evidence>
<keyword evidence="5 7" id="KW-0238">DNA-binding</keyword>
<reference evidence="10" key="1">
    <citation type="journal article" date="2015" name="Genome Announc.">
        <title>Draft Genome Sequence of an Anaerobic Ammonium-Oxidizing Bacterium, "Candidatus Brocadia sinica".</title>
        <authorList>
            <person name="Oshiki M."/>
            <person name="Shinyako-Hata K."/>
            <person name="Satoh H."/>
            <person name="Okabe S."/>
        </authorList>
    </citation>
    <scope>NUCLEOTIDE SEQUENCE [LARGE SCALE GENOMIC DNA]</scope>
    <source>
        <strain evidence="10">JPN1</strain>
    </source>
</reference>
<dbReference type="Pfam" id="PF02381">
    <property type="entry name" value="MraZ"/>
    <property type="match status" value="2"/>
</dbReference>
<dbReference type="InterPro" id="IPR035642">
    <property type="entry name" value="MraZ_N"/>
</dbReference>
<protein>
    <recommendedName>
        <fullName evidence="1 7">Transcriptional regulator MraZ</fullName>
    </recommendedName>
</protein>
<accession>A0ABQ0K2F7</accession>
<evidence type="ECO:0000256" key="1">
    <source>
        <dbReference type="ARBA" id="ARBA00013860"/>
    </source>
</evidence>
<comment type="similarity">
    <text evidence="7">Belongs to the MraZ family.</text>
</comment>
<gene>
    <name evidence="7" type="primary">mraZ</name>
    <name evidence="9" type="ORF">BROSI_A3493</name>
</gene>
<dbReference type="InterPro" id="IPR020603">
    <property type="entry name" value="MraZ_dom"/>
</dbReference>
<proteinExistence type="inferred from homology"/>
<dbReference type="HAMAP" id="MF_01008">
    <property type="entry name" value="MraZ"/>
    <property type="match status" value="1"/>
</dbReference>
<dbReference type="InterPro" id="IPR007159">
    <property type="entry name" value="SpoVT-AbrB_dom"/>
</dbReference>
<dbReference type="InterPro" id="IPR003444">
    <property type="entry name" value="MraZ"/>
</dbReference>
<comment type="subcellular location">
    <subcellularLocation>
        <location evidence="7">Cytoplasm</location>
        <location evidence="7">Nucleoid</location>
    </subcellularLocation>
</comment>
<evidence type="ECO:0000256" key="3">
    <source>
        <dbReference type="ARBA" id="ARBA00022737"/>
    </source>
</evidence>
<evidence type="ECO:0000313" key="10">
    <source>
        <dbReference type="Proteomes" id="UP000032309"/>
    </source>
</evidence>